<dbReference type="GO" id="GO:0016020">
    <property type="term" value="C:membrane"/>
    <property type="evidence" value="ECO:0007669"/>
    <property type="project" value="InterPro"/>
</dbReference>
<feature type="domain" description="Syntaxin N-terminal" evidence="1">
    <location>
        <begin position="5"/>
        <end position="69"/>
    </location>
</feature>
<evidence type="ECO:0000313" key="3">
    <source>
        <dbReference type="Proteomes" id="UP000288805"/>
    </source>
</evidence>
<dbReference type="AlphaFoldDB" id="A0A438FM44"/>
<proteinExistence type="predicted"/>
<dbReference type="Proteomes" id="UP000288805">
    <property type="component" value="Unassembled WGS sequence"/>
</dbReference>
<protein>
    <submittedName>
        <fullName evidence="2">Syntaxin-112</fullName>
    </submittedName>
</protein>
<evidence type="ECO:0000259" key="1">
    <source>
        <dbReference type="Pfam" id="PF00804"/>
    </source>
</evidence>
<evidence type="ECO:0000313" key="2">
    <source>
        <dbReference type="EMBL" id="RVW60570.1"/>
    </source>
</evidence>
<dbReference type="InterPro" id="IPR006011">
    <property type="entry name" value="Syntaxin_N"/>
</dbReference>
<reference evidence="2 3" key="1">
    <citation type="journal article" date="2018" name="PLoS Genet.">
        <title>Population sequencing reveals clonal diversity and ancestral inbreeding in the grapevine cultivar Chardonnay.</title>
        <authorList>
            <person name="Roach M.J."/>
            <person name="Johnson D.L."/>
            <person name="Bohlmann J."/>
            <person name="van Vuuren H.J."/>
            <person name="Jones S.J."/>
            <person name="Pretorius I.S."/>
            <person name="Schmidt S.A."/>
            <person name="Borneman A.R."/>
        </authorList>
    </citation>
    <scope>NUCLEOTIDE SEQUENCE [LARGE SCALE GENOMIC DNA]</scope>
    <source>
        <strain evidence="3">cv. Chardonnay</strain>
        <tissue evidence="2">Leaf</tissue>
    </source>
</reference>
<comment type="caution">
    <text evidence="2">The sequence shown here is derived from an EMBL/GenBank/DDBJ whole genome shotgun (WGS) entry which is preliminary data.</text>
</comment>
<dbReference type="EMBL" id="QGNW01000850">
    <property type="protein sequence ID" value="RVW60570.1"/>
    <property type="molecule type" value="Genomic_DNA"/>
</dbReference>
<organism evidence="2 3">
    <name type="scientific">Vitis vinifera</name>
    <name type="common">Grape</name>
    <dbReference type="NCBI Taxonomy" id="29760"/>
    <lineage>
        <taxon>Eukaryota</taxon>
        <taxon>Viridiplantae</taxon>
        <taxon>Streptophyta</taxon>
        <taxon>Embryophyta</taxon>
        <taxon>Tracheophyta</taxon>
        <taxon>Spermatophyta</taxon>
        <taxon>Magnoliopsida</taxon>
        <taxon>eudicotyledons</taxon>
        <taxon>Gunneridae</taxon>
        <taxon>Pentapetalae</taxon>
        <taxon>rosids</taxon>
        <taxon>Vitales</taxon>
        <taxon>Vitaceae</taxon>
        <taxon>Viteae</taxon>
        <taxon>Vitis</taxon>
    </lineage>
</organism>
<dbReference type="Gene3D" id="1.20.58.70">
    <property type="match status" value="1"/>
</dbReference>
<dbReference type="Pfam" id="PF00804">
    <property type="entry name" value="Syntaxin"/>
    <property type="match status" value="1"/>
</dbReference>
<name>A0A438FM44_VITVI</name>
<sequence>MKRTCSQFFEEVAAIKTVMEEITNLVRDLHNLNEETKSTHSAKVLRGLRDRMDSNALTYSSQGQSCEGKTRSYRQIKCKKPQNIRSI</sequence>
<accession>A0A438FM44</accession>
<gene>
    <name evidence="2" type="primary">SYP112_6</name>
    <name evidence="2" type="ORF">CK203_064953</name>
</gene>